<evidence type="ECO:0000313" key="10">
    <source>
        <dbReference type="Proteomes" id="UP001145021"/>
    </source>
</evidence>
<evidence type="ECO:0000256" key="5">
    <source>
        <dbReference type="PROSITE-ProRule" id="PRU00278"/>
    </source>
</evidence>
<dbReference type="GO" id="GO:0006364">
    <property type="term" value="P:rRNA processing"/>
    <property type="evidence" value="ECO:0007669"/>
    <property type="project" value="InterPro"/>
</dbReference>
<dbReference type="Pfam" id="PF00639">
    <property type="entry name" value="Rotamase"/>
    <property type="match status" value="1"/>
</dbReference>
<evidence type="ECO:0000256" key="4">
    <source>
        <dbReference type="ARBA" id="ARBA00023235"/>
    </source>
</evidence>
<sequence length="128" mass="13974">MAKKKSAASASKGNNKSADTESKPAEGKLKAANVVTVRHILCEKHSKILEALDKLRQGKDFASVAMEYSEDKAKQGGSLGRMTRGSMVEPFQTEAFRLSPSTTSKPIYSDPPIKTKFGYHIVMVEKRG</sequence>
<dbReference type="SUPFAM" id="SSF54534">
    <property type="entry name" value="FKBP-like"/>
    <property type="match status" value="1"/>
</dbReference>
<dbReference type="InterPro" id="IPR000297">
    <property type="entry name" value="PPIase_PpiC"/>
</dbReference>
<comment type="caution">
    <text evidence="9">The sequence shown here is derived from an EMBL/GenBank/DDBJ whole genome shotgun (WGS) entry which is preliminary data.</text>
</comment>
<dbReference type="GO" id="GO:0003755">
    <property type="term" value="F:peptidyl-prolyl cis-trans isomerase activity"/>
    <property type="evidence" value="ECO:0007669"/>
    <property type="project" value="UniProtKB-UniRule"/>
</dbReference>
<evidence type="ECO:0000256" key="2">
    <source>
        <dbReference type="ARBA" id="ARBA00010242"/>
    </source>
</evidence>
<gene>
    <name evidence="9" type="primary">PIN4_2</name>
    <name evidence="9" type="ORF">LPJ64_006155</name>
</gene>
<dbReference type="GO" id="GO:0003677">
    <property type="term" value="F:DNA binding"/>
    <property type="evidence" value="ECO:0007669"/>
    <property type="project" value="InterPro"/>
</dbReference>
<evidence type="ECO:0000256" key="3">
    <source>
        <dbReference type="ARBA" id="ARBA00023110"/>
    </source>
</evidence>
<evidence type="ECO:0000256" key="6">
    <source>
        <dbReference type="RuleBase" id="RU363014"/>
    </source>
</evidence>
<dbReference type="PROSITE" id="PS50198">
    <property type="entry name" value="PPIC_PPIASE_2"/>
    <property type="match status" value="1"/>
</dbReference>
<feature type="compositionally biased region" description="Low complexity" evidence="7">
    <location>
        <begin position="7"/>
        <end position="17"/>
    </location>
</feature>
<protein>
    <recommendedName>
        <fullName evidence="6">Peptidyl-prolyl cis-trans isomerase</fullName>
        <ecNumber evidence="6">5.2.1.8</ecNumber>
    </recommendedName>
</protein>
<dbReference type="PANTHER" id="PTHR45995">
    <property type="match status" value="1"/>
</dbReference>
<keyword evidence="10" id="KW-1185">Reference proteome</keyword>
<dbReference type="Proteomes" id="UP001145021">
    <property type="component" value="Unassembled WGS sequence"/>
</dbReference>
<comment type="similarity">
    <text evidence="2">Belongs to the PpiC/parvulin rotamase family. PIN4 subfamily.</text>
</comment>
<dbReference type="EMBL" id="JANBOH010000542">
    <property type="protein sequence ID" value="KAJ1641948.1"/>
    <property type="molecule type" value="Genomic_DNA"/>
</dbReference>
<reference evidence="9" key="1">
    <citation type="submission" date="2022-07" db="EMBL/GenBank/DDBJ databases">
        <title>Phylogenomic reconstructions and comparative analyses of Kickxellomycotina fungi.</title>
        <authorList>
            <person name="Reynolds N.K."/>
            <person name="Stajich J.E."/>
            <person name="Barry K."/>
            <person name="Grigoriev I.V."/>
            <person name="Crous P."/>
            <person name="Smith M.E."/>
        </authorList>
    </citation>
    <scope>NUCLEOTIDE SEQUENCE</scope>
    <source>
        <strain evidence="9">NBRC 105413</strain>
    </source>
</reference>
<organism evidence="9 10">
    <name type="scientific">Coemansia asiatica</name>
    <dbReference type="NCBI Taxonomy" id="1052880"/>
    <lineage>
        <taxon>Eukaryota</taxon>
        <taxon>Fungi</taxon>
        <taxon>Fungi incertae sedis</taxon>
        <taxon>Zoopagomycota</taxon>
        <taxon>Kickxellomycotina</taxon>
        <taxon>Kickxellomycetes</taxon>
        <taxon>Kickxellales</taxon>
        <taxon>Kickxellaceae</taxon>
        <taxon>Coemansia</taxon>
    </lineage>
</organism>
<feature type="compositionally biased region" description="Basic and acidic residues" evidence="7">
    <location>
        <begin position="18"/>
        <end position="29"/>
    </location>
</feature>
<keyword evidence="4 5" id="KW-0413">Isomerase</keyword>
<accession>A0A9W7XFM9</accession>
<evidence type="ECO:0000256" key="7">
    <source>
        <dbReference type="SAM" id="MobiDB-lite"/>
    </source>
</evidence>
<proteinExistence type="inferred from homology"/>
<evidence type="ECO:0000313" key="9">
    <source>
        <dbReference type="EMBL" id="KAJ1641948.1"/>
    </source>
</evidence>
<dbReference type="AlphaFoldDB" id="A0A9W7XFM9"/>
<dbReference type="EC" id="5.2.1.8" evidence="6"/>
<feature type="region of interest" description="Disordered" evidence="7">
    <location>
        <begin position="1"/>
        <end position="29"/>
    </location>
</feature>
<feature type="domain" description="PpiC" evidence="8">
    <location>
        <begin position="32"/>
        <end position="126"/>
    </location>
</feature>
<evidence type="ECO:0000259" key="8">
    <source>
        <dbReference type="PROSITE" id="PS50198"/>
    </source>
</evidence>
<name>A0A9W7XFM9_9FUNG</name>
<dbReference type="InterPro" id="IPR043323">
    <property type="entry name" value="PIN4"/>
</dbReference>
<dbReference type="Gene3D" id="3.10.50.40">
    <property type="match status" value="1"/>
</dbReference>
<keyword evidence="3 5" id="KW-0697">Rotamase</keyword>
<comment type="catalytic activity">
    <reaction evidence="1 6">
        <text>[protein]-peptidylproline (omega=180) = [protein]-peptidylproline (omega=0)</text>
        <dbReference type="Rhea" id="RHEA:16237"/>
        <dbReference type="Rhea" id="RHEA-COMP:10747"/>
        <dbReference type="Rhea" id="RHEA-COMP:10748"/>
        <dbReference type="ChEBI" id="CHEBI:83833"/>
        <dbReference type="ChEBI" id="CHEBI:83834"/>
        <dbReference type="EC" id="5.2.1.8"/>
    </reaction>
</comment>
<dbReference type="InterPro" id="IPR046357">
    <property type="entry name" value="PPIase_dom_sf"/>
</dbReference>
<evidence type="ECO:0000256" key="1">
    <source>
        <dbReference type="ARBA" id="ARBA00000971"/>
    </source>
</evidence>